<evidence type="ECO:0000313" key="16">
    <source>
        <dbReference type="Proteomes" id="UP001150569"/>
    </source>
</evidence>
<dbReference type="InterPro" id="IPR044929">
    <property type="entry name" value="DNA/RNA_non-sp_Endonuclease_sf"/>
</dbReference>
<evidence type="ECO:0000256" key="12">
    <source>
        <dbReference type="SAM" id="SignalP"/>
    </source>
</evidence>
<proteinExistence type="inferred from homology"/>
<dbReference type="GO" id="GO:0005634">
    <property type="term" value="C:nucleus"/>
    <property type="evidence" value="ECO:0007669"/>
    <property type="project" value="TreeGrafter"/>
</dbReference>
<comment type="similarity">
    <text evidence="2 10">Belongs to the DNA/RNA non-specific endonuclease family.</text>
</comment>
<evidence type="ECO:0000256" key="5">
    <source>
        <dbReference type="ARBA" id="ARBA00022759"/>
    </source>
</evidence>
<dbReference type="GO" id="GO:0003676">
    <property type="term" value="F:nucleic acid binding"/>
    <property type="evidence" value="ECO:0007669"/>
    <property type="project" value="InterPro"/>
</dbReference>
<dbReference type="GO" id="GO:0046872">
    <property type="term" value="F:metal ion binding"/>
    <property type="evidence" value="ECO:0007669"/>
    <property type="project" value="UniProtKB-KW"/>
</dbReference>
<evidence type="ECO:0000256" key="9">
    <source>
        <dbReference type="PIRSR" id="PIRSR640255-2"/>
    </source>
</evidence>
<sequence length="396" mass="42888">MSGTPVKIALLLGGSAFGALVATGYHRQQATAAANRHTPPPPAPGRPAGVPPPAPPVAAIPPTNYPSAVRPFEADQVGSPAVVIPPPVDKSAGQTLQTLREVGAKVGFPESEVTYSVLDLLGNPGPVSETGKHEAFVSSYNRQLRNPNWVFEHLTKSNLHRDSGEDPDRTNSTFREDTQIPLMFRGRLRDYLKSGYDRGHLAPAADAKRSQQAMDETFLLSNMCPQVGTGFNRDYWAHFEMFTRKLTREFSDVYVFTGPLYLPKPMPGSPGKYKVEYEVIGSPPNIAVPTHFYKVMLVRDGQGKYAVGSFVLPNAVIPNETPLESFVSPVSAVEKAAGLTFFDKVPEIQPPNVVTPLCSATKCSLVEALAFVEAAKQRKALKAPAQDPSKGRRNSV</sequence>
<dbReference type="OrthoDB" id="5418055at2759"/>
<dbReference type="Proteomes" id="UP001150569">
    <property type="component" value="Unassembled WGS sequence"/>
</dbReference>
<evidence type="ECO:0000256" key="3">
    <source>
        <dbReference type="ARBA" id="ARBA00022722"/>
    </source>
</evidence>
<keyword evidence="6 10" id="KW-0378">Hydrolase</keyword>
<dbReference type="EMBL" id="JANBPT010000052">
    <property type="protein sequence ID" value="KAJ1928971.1"/>
    <property type="molecule type" value="Genomic_DNA"/>
</dbReference>
<evidence type="ECO:0000256" key="7">
    <source>
        <dbReference type="ARBA" id="ARBA00022842"/>
    </source>
</evidence>
<dbReference type="GO" id="GO:0006309">
    <property type="term" value="P:apoptotic DNA fragmentation"/>
    <property type="evidence" value="ECO:0007669"/>
    <property type="project" value="TreeGrafter"/>
</dbReference>
<dbReference type="SUPFAM" id="SSF54060">
    <property type="entry name" value="His-Me finger endonucleases"/>
    <property type="match status" value="1"/>
</dbReference>
<keyword evidence="7" id="KW-0460">Magnesium</keyword>
<evidence type="ECO:0000256" key="2">
    <source>
        <dbReference type="ARBA" id="ARBA00010052"/>
    </source>
</evidence>
<dbReference type="Gene3D" id="3.40.570.10">
    <property type="entry name" value="Extracellular Endonuclease, subunit A"/>
    <property type="match status" value="1"/>
</dbReference>
<accession>A0A9W8DWG3</accession>
<comment type="caution">
    <text evidence="15">The sequence shown here is derived from an EMBL/GenBank/DDBJ whole genome shotgun (WGS) entry which is preliminary data.</text>
</comment>
<dbReference type="PANTHER" id="PTHR13966:SF5">
    <property type="entry name" value="ENDONUCLEASE G, MITOCHONDRIAL"/>
    <property type="match status" value="1"/>
</dbReference>
<evidence type="ECO:0000259" key="14">
    <source>
        <dbReference type="SMART" id="SM00892"/>
    </source>
</evidence>
<evidence type="ECO:0000313" key="15">
    <source>
        <dbReference type="EMBL" id="KAJ1928971.1"/>
    </source>
</evidence>
<evidence type="ECO:0000256" key="10">
    <source>
        <dbReference type="RuleBase" id="RU366055"/>
    </source>
</evidence>
<dbReference type="InterPro" id="IPR044925">
    <property type="entry name" value="His-Me_finger_sf"/>
</dbReference>
<comment type="cofactor">
    <cofactor evidence="1 10">
        <name>Mg(2+)</name>
        <dbReference type="ChEBI" id="CHEBI:18420"/>
    </cofactor>
</comment>
<dbReference type="GO" id="GO:0005743">
    <property type="term" value="C:mitochondrial inner membrane"/>
    <property type="evidence" value="ECO:0007669"/>
    <property type="project" value="TreeGrafter"/>
</dbReference>
<dbReference type="EC" id="3.1.30.-" evidence="10"/>
<dbReference type="InterPro" id="IPR020821">
    <property type="entry name" value="ENPP1-3/EXOG-like_nuc-like"/>
</dbReference>
<keyword evidence="3 10" id="KW-0540">Nuclease</keyword>
<keyword evidence="5 10" id="KW-0255">Endonuclease</keyword>
<dbReference type="SMART" id="SM00892">
    <property type="entry name" value="Endonuclease_NS"/>
    <property type="match status" value="1"/>
</dbReference>
<keyword evidence="12" id="KW-0732">Signal</keyword>
<gene>
    <name evidence="15" type="primary">NUC1</name>
    <name evidence="15" type="ORF">IWQ60_001563</name>
</gene>
<feature type="binding site" evidence="9">
    <location>
        <position position="232"/>
    </location>
    <ligand>
        <name>Mg(2+)</name>
        <dbReference type="ChEBI" id="CHEBI:18420"/>
        <note>catalytic</note>
    </ligand>
</feature>
<dbReference type="AlphaFoldDB" id="A0A9W8DWG3"/>
<dbReference type="Pfam" id="PF01223">
    <property type="entry name" value="Endonuclease_NS"/>
    <property type="match status" value="1"/>
</dbReference>
<dbReference type="GO" id="GO:0000014">
    <property type="term" value="F:single-stranded DNA endodeoxyribonuclease activity"/>
    <property type="evidence" value="ECO:0007669"/>
    <property type="project" value="TreeGrafter"/>
</dbReference>
<evidence type="ECO:0000259" key="13">
    <source>
        <dbReference type="SMART" id="SM00477"/>
    </source>
</evidence>
<reference evidence="15" key="1">
    <citation type="submission" date="2022-07" db="EMBL/GenBank/DDBJ databases">
        <title>Phylogenomic reconstructions and comparative analyses of Kickxellomycotina fungi.</title>
        <authorList>
            <person name="Reynolds N.K."/>
            <person name="Stajich J.E."/>
            <person name="Barry K."/>
            <person name="Grigoriev I.V."/>
            <person name="Crous P."/>
            <person name="Smith M.E."/>
        </authorList>
    </citation>
    <scope>NUCLEOTIDE SEQUENCE</scope>
    <source>
        <strain evidence="15">RSA 861</strain>
    </source>
</reference>
<name>A0A9W8DWG3_9FUNG</name>
<feature type="signal peptide" evidence="12">
    <location>
        <begin position="1"/>
        <end position="18"/>
    </location>
</feature>
<dbReference type="PANTHER" id="PTHR13966">
    <property type="entry name" value="ENDONUCLEASE RELATED"/>
    <property type="match status" value="1"/>
</dbReference>
<protein>
    <recommendedName>
        <fullName evidence="10">Endonuclease</fullName>
        <ecNumber evidence="10">3.1.30.-</ecNumber>
    </recommendedName>
</protein>
<dbReference type="PROSITE" id="PS01070">
    <property type="entry name" value="NUCLEASE_NON_SPEC"/>
    <property type="match status" value="1"/>
</dbReference>
<feature type="domain" description="DNA/RNA non-specific endonuclease/pyrophosphatase/phosphodiesterase" evidence="14">
    <location>
        <begin position="132"/>
        <end position="348"/>
    </location>
</feature>
<dbReference type="InterPro" id="IPR018524">
    <property type="entry name" value="DNA/RNA_endonuclease_AS"/>
</dbReference>
<dbReference type="GO" id="GO:0004521">
    <property type="term" value="F:RNA endonuclease activity"/>
    <property type="evidence" value="ECO:0007669"/>
    <property type="project" value="TreeGrafter"/>
</dbReference>
<dbReference type="InterPro" id="IPR001604">
    <property type="entry name" value="Endo_G_ENPP1-like_dom"/>
</dbReference>
<evidence type="ECO:0000256" key="1">
    <source>
        <dbReference type="ARBA" id="ARBA00001946"/>
    </source>
</evidence>
<evidence type="ECO:0000256" key="6">
    <source>
        <dbReference type="ARBA" id="ARBA00022801"/>
    </source>
</evidence>
<evidence type="ECO:0000256" key="4">
    <source>
        <dbReference type="ARBA" id="ARBA00022723"/>
    </source>
</evidence>
<feature type="active site" description="Proton acceptor" evidence="8">
    <location>
        <position position="200"/>
    </location>
</feature>
<feature type="compositionally biased region" description="Pro residues" evidence="11">
    <location>
        <begin position="38"/>
        <end position="59"/>
    </location>
</feature>
<evidence type="ECO:0000256" key="11">
    <source>
        <dbReference type="SAM" id="MobiDB-lite"/>
    </source>
</evidence>
<evidence type="ECO:0000256" key="8">
    <source>
        <dbReference type="PIRSR" id="PIRSR640255-1"/>
    </source>
</evidence>
<dbReference type="CDD" id="cd00091">
    <property type="entry name" value="NUC"/>
    <property type="match status" value="1"/>
</dbReference>
<feature type="domain" description="ENPP1-3/EXOG-like endonuclease/phosphodiesterase" evidence="13">
    <location>
        <begin position="133"/>
        <end position="348"/>
    </location>
</feature>
<keyword evidence="16" id="KW-1185">Reference proteome</keyword>
<dbReference type="SMART" id="SM00477">
    <property type="entry name" value="NUC"/>
    <property type="match status" value="1"/>
</dbReference>
<feature type="chain" id="PRO_5040782585" description="Endonuclease" evidence="12">
    <location>
        <begin position="19"/>
        <end position="396"/>
    </location>
</feature>
<feature type="region of interest" description="Disordered" evidence="11">
    <location>
        <begin position="29"/>
        <end position="62"/>
    </location>
</feature>
<organism evidence="15 16">
    <name type="scientific">Tieghemiomyces parasiticus</name>
    <dbReference type="NCBI Taxonomy" id="78921"/>
    <lineage>
        <taxon>Eukaryota</taxon>
        <taxon>Fungi</taxon>
        <taxon>Fungi incertae sedis</taxon>
        <taxon>Zoopagomycota</taxon>
        <taxon>Kickxellomycotina</taxon>
        <taxon>Dimargaritomycetes</taxon>
        <taxon>Dimargaritales</taxon>
        <taxon>Dimargaritaceae</taxon>
        <taxon>Tieghemiomyces</taxon>
    </lineage>
</organism>
<keyword evidence="4 9" id="KW-0479">Metal-binding</keyword>
<dbReference type="InterPro" id="IPR040255">
    <property type="entry name" value="Non-specific_endonuclease"/>
</dbReference>